<evidence type="ECO:0000313" key="10">
    <source>
        <dbReference type="EMBL" id="MDQ0337513.1"/>
    </source>
</evidence>
<evidence type="ECO:0000256" key="5">
    <source>
        <dbReference type="ARBA" id="ARBA00022763"/>
    </source>
</evidence>
<dbReference type="PROSITE" id="PS00730">
    <property type="entry name" value="AP_NUCLEASE_F2_2"/>
    <property type="match status" value="1"/>
</dbReference>
<dbReference type="EC" id="3.1.21.2" evidence="10"/>
<dbReference type="InterPro" id="IPR001719">
    <property type="entry name" value="AP_endonuc_2"/>
</dbReference>
<dbReference type="InterPro" id="IPR036237">
    <property type="entry name" value="Xyl_isomerase-like_sf"/>
</dbReference>
<keyword evidence="11" id="KW-1185">Reference proteome</keyword>
<keyword evidence="6 10" id="KW-0378">Hydrolase</keyword>
<dbReference type="InterPro" id="IPR013022">
    <property type="entry name" value="Xyl_isomerase-like_TIM-brl"/>
</dbReference>
<evidence type="ECO:0000313" key="11">
    <source>
        <dbReference type="Proteomes" id="UP001232445"/>
    </source>
</evidence>
<dbReference type="InterPro" id="IPR018246">
    <property type="entry name" value="AP_endonuc_F2_Zn_BS"/>
</dbReference>
<keyword evidence="8" id="KW-0234">DNA repair</keyword>
<keyword evidence="7" id="KW-0862">Zinc</keyword>
<keyword evidence="3" id="KW-0540">Nuclease</keyword>
<protein>
    <submittedName>
        <fullName evidence="10">Deoxyribonuclease-4</fullName>
        <ecNumber evidence="10">3.1.21.2</ecNumber>
    </submittedName>
</protein>
<dbReference type="PROSITE" id="PS51432">
    <property type="entry name" value="AP_NUCLEASE_F2_4"/>
    <property type="match status" value="1"/>
</dbReference>
<accession>A0ABU0CM73</accession>
<evidence type="ECO:0000259" key="9">
    <source>
        <dbReference type="Pfam" id="PF01261"/>
    </source>
</evidence>
<dbReference type="Pfam" id="PF01261">
    <property type="entry name" value="AP_endonuc_2"/>
    <property type="match status" value="1"/>
</dbReference>
<dbReference type="SMART" id="SM00518">
    <property type="entry name" value="AP2Ec"/>
    <property type="match status" value="1"/>
</dbReference>
<comment type="cofactor">
    <cofactor evidence="1">
        <name>Zn(2+)</name>
        <dbReference type="ChEBI" id="CHEBI:29105"/>
    </cofactor>
</comment>
<evidence type="ECO:0000256" key="2">
    <source>
        <dbReference type="ARBA" id="ARBA00005340"/>
    </source>
</evidence>
<keyword evidence="5" id="KW-0227">DNA damage</keyword>
<dbReference type="CDD" id="cd00019">
    <property type="entry name" value="AP2Ec"/>
    <property type="match status" value="1"/>
</dbReference>
<dbReference type="PANTHER" id="PTHR21445:SF0">
    <property type="entry name" value="APURINIC-APYRIMIDINIC ENDONUCLEASE"/>
    <property type="match status" value="1"/>
</dbReference>
<evidence type="ECO:0000256" key="4">
    <source>
        <dbReference type="ARBA" id="ARBA00022723"/>
    </source>
</evidence>
<evidence type="ECO:0000256" key="1">
    <source>
        <dbReference type="ARBA" id="ARBA00001947"/>
    </source>
</evidence>
<dbReference type="PROSITE" id="PS00731">
    <property type="entry name" value="AP_NUCLEASE_F2_3"/>
    <property type="match status" value="1"/>
</dbReference>
<dbReference type="SUPFAM" id="SSF51658">
    <property type="entry name" value="Xylose isomerase-like"/>
    <property type="match status" value="1"/>
</dbReference>
<evidence type="ECO:0000256" key="3">
    <source>
        <dbReference type="ARBA" id="ARBA00022722"/>
    </source>
</evidence>
<dbReference type="PANTHER" id="PTHR21445">
    <property type="entry name" value="ENDONUCLEASE IV ENDODEOXYRIBONUCLEASE IV"/>
    <property type="match status" value="1"/>
</dbReference>
<reference evidence="10 11" key="1">
    <citation type="submission" date="2023-07" db="EMBL/GenBank/DDBJ databases">
        <title>Genomic Encyclopedia of Type Strains, Phase IV (KMG-IV): sequencing the most valuable type-strain genomes for metagenomic binning, comparative biology and taxonomic classification.</title>
        <authorList>
            <person name="Goeker M."/>
        </authorList>
    </citation>
    <scope>NUCLEOTIDE SEQUENCE [LARGE SCALE GENOMIC DNA]</scope>
    <source>
        <strain evidence="10 11">DSM 17740</strain>
    </source>
</reference>
<organism evidence="10 11">
    <name type="scientific">Caldalkalibacillus uzonensis</name>
    <dbReference type="NCBI Taxonomy" id="353224"/>
    <lineage>
        <taxon>Bacteria</taxon>
        <taxon>Bacillati</taxon>
        <taxon>Bacillota</taxon>
        <taxon>Bacilli</taxon>
        <taxon>Bacillales</taxon>
        <taxon>Bacillaceae</taxon>
        <taxon>Caldalkalibacillus</taxon>
    </lineage>
</organism>
<feature type="domain" description="Xylose isomerase-like TIM barrel" evidence="9">
    <location>
        <begin position="20"/>
        <end position="274"/>
    </location>
</feature>
<dbReference type="Proteomes" id="UP001232445">
    <property type="component" value="Unassembled WGS sequence"/>
</dbReference>
<dbReference type="GO" id="GO:0008833">
    <property type="term" value="F:deoxyribonuclease IV (phage-T4-induced) activity"/>
    <property type="evidence" value="ECO:0007669"/>
    <property type="project" value="UniProtKB-EC"/>
</dbReference>
<dbReference type="Gene3D" id="3.20.20.150">
    <property type="entry name" value="Divalent-metal-dependent TIM barrel enzymes"/>
    <property type="match status" value="1"/>
</dbReference>
<sequence>MAKYIGCHVSIAKGYLAAARQALHIGARAFQYFPKNPRQLSVKHYDQQDARACADYCQQHKLKSIAHAPYPLNLAAPDVTKRRMIIKSVLNDLDIAQHCGSIGVVVHFGWFKGDDPLEGYRLIIETLNTILDQWEGDAMLLLENQAGQKGKMGMTLEELVRIRSLTDFPHKIGFCFDTCHAFASGLLTSHNWHDLLKQGEALGYFEHLYAVHFNDSVYPVQSYRDRHANIGQGKIGLSTIQAILETPLLEDVPFILETPKGPDGTHRREIRRVKSLSEN</sequence>
<evidence type="ECO:0000256" key="7">
    <source>
        <dbReference type="ARBA" id="ARBA00022833"/>
    </source>
</evidence>
<dbReference type="RefSeq" id="WP_307334694.1">
    <property type="nucleotide sequence ID" value="NZ_JAUSUQ010000001.1"/>
</dbReference>
<keyword evidence="4" id="KW-0479">Metal-binding</keyword>
<comment type="caution">
    <text evidence="10">The sequence shown here is derived from an EMBL/GenBank/DDBJ whole genome shotgun (WGS) entry which is preliminary data.</text>
</comment>
<name>A0ABU0CM73_9BACI</name>
<dbReference type="EMBL" id="JAUSUQ010000001">
    <property type="protein sequence ID" value="MDQ0337513.1"/>
    <property type="molecule type" value="Genomic_DNA"/>
</dbReference>
<dbReference type="NCBIfam" id="TIGR00587">
    <property type="entry name" value="nfo"/>
    <property type="match status" value="1"/>
</dbReference>
<gene>
    <name evidence="10" type="ORF">J2S00_000283</name>
</gene>
<evidence type="ECO:0000256" key="8">
    <source>
        <dbReference type="ARBA" id="ARBA00023204"/>
    </source>
</evidence>
<evidence type="ECO:0000256" key="6">
    <source>
        <dbReference type="ARBA" id="ARBA00022801"/>
    </source>
</evidence>
<proteinExistence type="inferred from homology"/>
<comment type="similarity">
    <text evidence="2">Belongs to the AP endonuclease 2 family.</text>
</comment>